<accession>A0A1G4TMT6</accession>
<evidence type="ECO:0000256" key="4">
    <source>
        <dbReference type="ARBA" id="ARBA00022801"/>
    </source>
</evidence>
<dbReference type="AlphaFoldDB" id="A0A1G4TMT6"/>
<protein>
    <recommendedName>
        <fullName evidence="2">acid phosphatase</fullName>
        <ecNumber evidence="2">3.1.3.2</ecNumber>
    </recommendedName>
</protein>
<evidence type="ECO:0000256" key="2">
    <source>
        <dbReference type="ARBA" id="ARBA00012646"/>
    </source>
</evidence>
<dbReference type="InterPro" id="IPR051558">
    <property type="entry name" value="Metallophosphoesterase_PAP"/>
</dbReference>
<dbReference type="GO" id="GO:0003993">
    <property type="term" value="F:acid phosphatase activity"/>
    <property type="evidence" value="ECO:0007669"/>
    <property type="project" value="UniProtKB-EC"/>
</dbReference>
<dbReference type="RefSeq" id="WP_090650709.1">
    <property type="nucleotide sequence ID" value="NZ_CBCRYE010000008.1"/>
</dbReference>
<gene>
    <name evidence="6" type="ORF">SAMN02927928_0009</name>
</gene>
<evidence type="ECO:0000313" key="6">
    <source>
        <dbReference type="EMBL" id="SCW82641.1"/>
    </source>
</evidence>
<comment type="catalytic activity">
    <reaction evidence="1">
        <text>a phosphate monoester + H2O = an alcohol + phosphate</text>
        <dbReference type="Rhea" id="RHEA:15017"/>
        <dbReference type="ChEBI" id="CHEBI:15377"/>
        <dbReference type="ChEBI" id="CHEBI:30879"/>
        <dbReference type="ChEBI" id="CHEBI:43474"/>
        <dbReference type="ChEBI" id="CHEBI:67140"/>
        <dbReference type="EC" id="3.1.3.2"/>
    </reaction>
</comment>
<evidence type="ECO:0000259" key="5">
    <source>
        <dbReference type="Pfam" id="PF00149"/>
    </source>
</evidence>
<dbReference type="Proteomes" id="UP000199150">
    <property type="component" value="Unassembled WGS sequence"/>
</dbReference>
<dbReference type="PANTHER" id="PTHR10161:SF14">
    <property type="entry name" value="TARTRATE-RESISTANT ACID PHOSPHATASE TYPE 5"/>
    <property type="match status" value="1"/>
</dbReference>
<dbReference type="STRING" id="260084.SAMN02927928_0009"/>
<dbReference type="EC" id="3.1.3.2" evidence="2"/>
<dbReference type="OrthoDB" id="9809781at2"/>
<evidence type="ECO:0000313" key="7">
    <source>
        <dbReference type="Proteomes" id="UP000199150"/>
    </source>
</evidence>
<dbReference type="PANTHER" id="PTHR10161">
    <property type="entry name" value="TARTRATE-RESISTANT ACID PHOSPHATASE TYPE 5"/>
    <property type="match status" value="1"/>
</dbReference>
<proteinExistence type="predicted"/>
<dbReference type="InterPro" id="IPR029052">
    <property type="entry name" value="Metallo-depent_PP-like"/>
</dbReference>
<keyword evidence="4" id="KW-0378">Hydrolase</keyword>
<evidence type="ECO:0000256" key="1">
    <source>
        <dbReference type="ARBA" id="ARBA00000032"/>
    </source>
</evidence>
<name>A0A1G4TMT6_9CAUL</name>
<keyword evidence="7" id="KW-1185">Reference proteome</keyword>
<keyword evidence="3" id="KW-0732">Signal</keyword>
<dbReference type="InterPro" id="IPR024927">
    <property type="entry name" value="Acid_PPase"/>
</dbReference>
<evidence type="ECO:0000256" key="3">
    <source>
        <dbReference type="ARBA" id="ARBA00022729"/>
    </source>
</evidence>
<organism evidence="6 7">
    <name type="scientific">Asticcacaulis taihuensis</name>
    <dbReference type="NCBI Taxonomy" id="260084"/>
    <lineage>
        <taxon>Bacteria</taxon>
        <taxon>Pseudomonadati</taxon>
        <taxon>Pseudomonadota</taxon>
        <taxon>Alphaproteobacteria</taxon>
        <taxon>Caulobacterales</taxon>
        <taxon>Caulobacteraceae</taxon>
        <taxon>Asticcacaulis</taxon>
    </lineage>
</organism>
<dbReference type="Pfam" id="PF00149">
    <property type="entry name" value="Metallophos"/>
    <property type="match status" value="1"/>
</dbReference>
<dbReference type="Gene3D" id="3.60.21.10">
    <property type="match status" value="1"/>
</dbReference>
<feature type="domain" description="Calcineurin-like phosphoesterase" evidence="5">
    <location>
        <begin position="33"/>
        <end position="242"/>
    </location>
</feature>
<dbReference type="EMBL" id="FMTS01000010">
    <property type="protein sequence ID" value="SCW82641.1"/>
    <property type="molecule type" value="Genomic_DNA"/>
</dbReference>
<dbReference type="InterPro" id="IPR004843">
    <property type="entry name" value="Calcineurin-like_PHP"/>
</dbReference>
<reference evidence="7" key="1">
    <citation type="submission" date="2016-10" db="EMBL/GenBank/DDBJ databases">
        <authorList>
            <person name="Varghese N."/>
            <person name="Submissions S."/>
        </authorList>
    </citation>
    <scope>NUCLEOTIDE SEQUENCE [LARGE SCALE GENOMIC DNA]</scope>
    <source>
        <strain evidence="7">CGMCC 1.3431</strain>
    </source>
</reference>
<dbReference type="SUPFAM" id="SSF56300">
    <property type="entry name" value="Metallo-dependent phosphatases"/>
    <property type="match status" value="1"/>
</dbReference>
<sequence>MTHNRRQVIAGASVMAMGRTLEAYAGPASSRSIIIVGDWGRDSAPYQRDVARQMDSVAGKMDCAGVISVGDNFYEDGVQSVDDVKWRTSFEDIYCGPNLKSLPWFVALGNHDYGGVPQAQVDYTQHSDRWCMPARYFKIGSSQLGVPDTDLFVIDTNALIAENFEGNGRMAVNLRSQDASAQLAWLERELASSGARHKLVAGHHPIFSGGSLHGDTPDLIRTLLPMFKEHGVSAYLAGHDHDLQHIISDGLHCICAGAGCEARPVRMVNGTQFCASSPGFGILTKASDRLELQFRDDLGKILYRSLLS</sequence>
<dbReference type="CDD" id="cd07378">
    <property type="entry name" value="MPP_ACP5"/>
    <property type="match status" value="1"/>
</dbReference>